<dbReference type="RefSeq" id="WP_054350977.1">
    <property type="nucleotide sequence ID" value="NZ_AP031413.1"/>
</dbReference>
<dbReference type="EMBL" id="BAABZQ010000001">
    <property type="protein sequence ID" value="GAA6498986.1"/>
    <property type="molecule type" value="Genomic_DNA"/>
</dbReference>
<protein>
    <submittedName>
        <fullName evidence="1">Non-oxidative hydroxyarylic acid decarboxylases subunit D</fullName>
    </submittedName>
</protein>
<organism evidence="1 2">
    <name type="scientific">Blautia parvula</name>
    <dbReference type="NCBI Taxonomy" id="2877527"/>
    <lineage>
        <taxon>Bacteria</taxon>
        <taxon>Bacillati</taxon>
        <taxon>Bacillota</taxon>
        <taxon>Clostridia</taxon>
        <taxon>Lachnospirales</taxon>
        <taxon>Lachnospiraceae</taxon>
        <taxon>Blautia</taxon>
    </lineage>
</organism>
<reference evidence="1 2" key="1">
    <citation type="submission" date="2024-04" db="EMBL/GenBank/DDBJ databases">
        <title>Defined microbial consortia suppress multidrug-resistant proinflammatory Enterobacteriaceae via ecological control.</title>
        <authorList>
            <person name="Furuichi M."/>
            <person name="Kawaguchi T."/>
            <person name="Pust M."/>
            <person name="Yasuma K."/>
            <person name="Plichta D."/>
            <person name="Hasegawa N."/>
            <person name="Ohya T."/>
            <person name="Bhattarai S."/>
            <person name="Sasajima S."/>
            <person name="Aoto Y."/>
            <person name="Tuganbaev T."/>
            <person name="Yaginuma M."/>
            <person name="Ueda M."/>
            <person name="Okahashi N."/>
            <person name="Amafuji K."/>
            <person name="Kiridooshi Y."/>
            <person name="Sugita K."/>
            <person name="Strazar M."/>
            <person name="Skelly A."/>
            <person name="Suda W."/>
            <person name="Hattori M."/>
            <person name="Nakamoto N."/>
            <person name="Caballero S."/>
            <person name="Norman J."/>
            <person name="Olle B."/>
            <person name="Tanoue T."/>
            <person name="Arita M."/>
            <person name="Bucci V."/>
            <person name="Atarashi K."/>
            <person name="Xavier R."/>
            <person name="Honda K."/>
        </authorList>
    </citation>
    <scope>NUCLEOTIDE SEQUENCE [LARGE SCALE GENOMIC DNA]</scope>
    <source>
        <strain evidence="2">k34-0107-D12</strain>
    </source>
</reference>
<name>A0ABQ0BR31_9FIRM</name>
<evidence type="ECO:0000313" key="1">
    <source>
        <dbReference type="EMBL" id="GAA6498986.1"/>
    </source>
</evidence>
<keyword evidence="2" id="KW-1185">Reference proteome</keyword>
<gene>
    <name evidence="1" type="ORF">K340107D12_18020</name>
</gene>
<proteinExistence type="predicted"/>
<dbReference type="NCBIfam" id="NF041205">
    <property type="entry name" value="VdcD"/>
    <property type="match status" value="1"/>
</dbReference>
<dbReference type="Pfam" id="PF26358">
    <property type="entry name" value="EcdD_BsdD_detox"/>
    <property type="match status" value="1"/>
</dbReference>
<dbReference type="Proteomes" id="UP001600941">
    <property type="component" value="Unassembled WGS sequence"/>
</dbReference>
<dbReference type="InterPro" id="IPR047707">
    <property type="entry name" value="VdcD-like"/>
</dbReference>
<sequence>MICPRCDSNKVRKMVDSPVGKVWEVYLCEECFYSWRSTETINIHEKFKLDKEKIPTMQVIPPVPPLDK</sequence>
<accession>A0ABQ0BR31</accession>
<comment type="caution">
    <text evidence="1">The sequence shown here is derived from an EMBL/GenBank/DDBJ whole genome shotgun (WGS) entry which is preliminary data.</text>
</comment>
<evidence type="ECO:0000313" key="2">
    <source>
        <dbReference type="Proteomes" id="UP001600941"/>
    </source>
</evidence>